<dbReference type="PANTHER" id="PTHR11469:SF1">
    <property type="entry name" value="GLUCOSE-6-PHOSPHATE ISOMERASE"/>
    <property type="match status" value="1"/>
</dbReference>
<comment type="subcellular location">
    <subcellularLocation>
        <location evidence="8">Cytoplasm</location>
    </subcellularLocation>
</comment>
<dbReference type="UniPathway" id="UPA00138"/>
<accession>C2MEA7</accession>
<dbReference type="SUPFAM" id="SSF53697">
    <property type="entry name" value="SIS domain"/>
    <property type="match status" value="1"/>
</dbReference>
<reference evidence="11 12" key="1">
    <citation type="submission" date="2009-04" db="EMBL/GenBank/DDBJ databases">
        <authorList>
            <person name="Sebastian Y."/>
            <person name="Madupu R."/>
            <person name="Durkin A.S."/>
            <person name="Torralba M."/>
            <person name="Methe B."/>
            <person name="Sutton G.G."/>
            <person name="Strausberg R.L."/>
            <person name="Nelson K.E."/>
        </authorList>
    </citation>
    <scope>NUCLEOTIDE SEQUENCE [LARGE SCALE GENOMIC DNA]</scope>
    <source>
        <strain evidence="11 12">60-3</strain>
    </source>
</reference>
<dbReference type="GO" id="GO:0006094">
    <property type="term" value="P:gluconeogenesis"/>
    <property type="evidence" value="ECO:0007669"/>
    <property type="project" value="UniProtKB-UniRule"/>
</dbReference>
<sequence length="455" mass="49935">MKTAASLIQIDTTHAQAHLSAEAIRQAEQDALVAIQTLHTGSGAGSDFLGWLTLPEETIERNLCKQVKTVADKLRQECLYIICIGIGGSYLGGKAVIEALGDHFSTHRQPELGHPQVLFAGNNISSDYLHDLMDLVVDKPFGIVNISKSGTTTEPAIAFRMLSQYLVARDGQEVSKRRIVAITDKKRGALRRLADEQGYDTFVIPDNVGGRFSVLTPVGLLPIALAGFDIEALLQGASDTALLYRSTEHPLETPAVQYAVTRQAAYRERAVSEVLVAFEPRLSALGQWWMQLFGESEGKEGKGLLPLSLTYTTDLHSMGQWIQQGPHNILETMIVVDTPRDTITIPTDEQNLDGLNYLAGETMHHVNEQAHLGTLLAHEDGGVPVLQLQLPQIDARTIGAFIYTMEYAVAISGYMMGINPFDQPGVEDYKRNMFALLAKPGSESETKAMRQRLNK</sequence>
<name>C2MEA7_9PORP</name>
<evidence type="ECO:0000256" key="6">
    <source>
        <dbReference type="ARBA" id="ARBA00023235"/>
    </source>
</evidence>
<organism evidence="11 12">
    <name type="scientific">Porphyromonas uenonis 60-3</name>
    <dbReference type="NCBI Taxonomy" id="596327"/>
    <lineage>
        <taxon>Bacteria</taxon>
        <taxon>Pseudomonadati</taxon>
        <taxon>Bacteroidota</taxon>
        <taxon>Bacteroidia</taxon>
        <taxon>Bacteroidales</taxon>
        <taxon>Porphyromonadaceae</taxon>
        <taxon>Porphyromonas</taxon>
    </lineage>
</organism>
<dbReference type="STRING" id="596327.PORUE0001_0265"/>
<comment type="function">
    <text evidence="8">Catalyzes the reversible isomerization of glucose-6-phosphate to fructose-6-phosphate.</text>
</comment>
<evidence type="ECO:0000256" key="5">
    <source>
        <dbReference type="ARBA" id="ARBA00023152"/>
    </source>
</evidence>
<comment type="pathway">
    <text evidence="1 8 9">Carbohydrate degradation; glycolysis; D-glyceraldehyde 3-phosphate and glycerone phosphate from D-glucose: step 2/4.</text>
</comment>
<dbReference type="PROSITE" id="PS00765">
    <property type="entry name" value="P_GLUCOSE_ISOMERASE_1"/>
    <property type="match status" value="1"/>
</dbReference>
<dbReference type="InterPro" id="IPR001672">
    <property type="entry name" value="G6P_Isomerase"/>
</dbReference>
<comment type="pathway">
    <text evidence="8">Carbohydrate biosynthesis; gluconeogenesis.</text>
</comment>
<keyword evidence="6 8" id="KW-0413">Isomerase</keyword>
<dbReference type="HAMAP" id="MF_00473">
    <property type="entry name" value="G6P_isomerase"/>
    <property type="match status" value="1"/>
</dbReference>
<evidence type="ECO:0000256" key="9">
    <source>
        <dbReference type="RuleBase" id="RU000612"/>
    </source>
</evidence>
<dbReference type="Gene3D" id="3.40.50.10490">
    <property type="entry name" value="Glucose-6-phosphate isomerase like protein, domain 1"/>
    <property type="match status" value="2"/>
</dbReference>
<dbReference type="GO" id="GO:0005829">
    <property type="term" value="C:cytosol"/>
    <property type="evidence" value="ECO:0007669"/>
    <property type="project" value="TreeGrafter"/>
</dbReference>
<evidence type="ECO:0000256" key="8">
    <source>
        <dbReference type="HAMAP-Rule" id="MF_00473"/>
    </source>
</evidence>
<dbReference type="EMBL" id="ACLR01000226">
    <property type="protein sequence ID" value="EEK15960.1"/>
    <property type="molecule type" value="Genomic_DNA"/>
</dbReference>
<dbReference type="InterPro" id="IPR035476">
    <property type="entry name" value="SIS_PGI_1"/>
</dbReference>
<keyword evidence="5 8" id="KW-0324">Glycolysis</keyword>
<evidence type="ECO:0000256" key="4">
    <source>
        <dbReference type="ARBA" id="ARBA00022490"/>
    </source>
</evidence>
<protein>
    <recommendedName>
        <fullName evidence="8">Glucose-6-phosphate isomerase</fullName>
        <shortName evidence="8">GPI</shortName>
        <ecNumber evidence="8">5.3.1.9</ecNumber>
    </recommendedName>
    <alternativeName>
        <fullName evidence="8">Phosphoglucose isomerase</fullName>
        <shortName evidence="8">PGI</shortName>
    </alternativeName>
    <alternativeName>
        <fullName evidence="8">Phosphohexose isomerase</fullName>
        <shortName evidence="8">PHI</shortName>
    </alternativeName>
</protein>
<evidence type="ECO:0000256" key="7">
    <source>
        <dbReference type="ARBA" id="ARBA00029321"/>
    </source>
</evidence>
<dbReference type="PANTHER" id="PTHR11469">
    <property type="entry name" value="GLUCOSE-6-PHOSPHATE ISOMERASE"/>
    <property type="match status" value="1"/>
</dbReference>
<dbReference type="GO" id="GO:0004347">
    <property type="term" value="F:glucose-6-phosphate isomerase activity"/>
    <property type="evidence" value="ECO:0007669"/>
    <property type="project" value="UniProtKB-UniRule"/>
</dbReference>
<dbReference type="PRINTS" id="PR00662">
    <property type="entry name" value="G6PISOMERASE"/>
</dbReference>
<dbReference type="InterPro" id="IPR018189">
    <property type="entry name" value="Phosphoglucose_isomerase_CS"/>
</dbReference>
<dbReference type="PROSITE" id="PS51464">
    <property type="entry name" value="SIS"/>
    <property type="match status" value="1"/>
</dbReference>
<evidence type="ECO:0000313" key="12">
    <source>
        <dbReference type="Proteomes" id="UP000003303"/>
    </source>
</evidence>
<evidence type="ECO:0000256" key="3">
    <source>
        <dbReference type="ARBA" id="ARBA00022432"/>
    </source>
</evidence>
<dbReference type="GO" id="GO:0097367">
    <property type="term" value="F:carbohydrate derivative binding"/>
    <property type="evidence" value="ECO:0007669"/>
    <property type="project" value="InterPro"/>
</dbReference>
<keyword evidence="12" id="KW-1185">Reference proteome</keyword>
<dbReference type="GO" id="GO:0006096">
    <property type="term" value="P:glycolytic process"/>
    <property type="evidence" value="ECO:0007669"/>
    <property type="project" value="UniProtKB-UniRule"/>
</dbReference>
<dbReference type="PROSITE" id="PS51463">
    <property type="entry name" value="P_GLUCOSE_ISOMERASE_3"/>
    <property type="match status" value="1"/>
</dbReference>
<dbReference type="OrthoDB" id="140919at2"/>
<comment type="catalytic activity">
    <reaction evidence="7 8 9">
        <text>alpha-D-glucose 6-phosphate = beta-D-fructose 6-phosphate</text>
        <dbReference type="Rhea" id="RHEA:11816"/>
        <dbReference type="ChEBI" id="CHEBI:57634"/>
        <dbReference type="ChEBI" id="CHEBI:58225"/>
        <dbReference type="EC" id="5.3.1.9"/>
    </reaction>
</comment>
<dbReference type="PROSITE" id="PS00174">
    <property type="entry name" value="P_GLUCOSE_ISOMERASE_2"/>
    <property type="match status" value="1"/>
</dbReference>
<comment type="caution">
    <text evidence="11">The sequence shown here is derived from an EMBL/GenBank/DDBJ whole genome shotgun (WGS) entry which is preliminary data.</text>
</comment>
<evidence type="ECO:0000256" key="2">
    <source>
        <dbReference type="ARBA" id="ARBA00006604"/>
    </source>
</evidence>
<dbReference type="CDD" id="cd05015">
    <property type="entry name" value="SIS_PGI_1"/>
    <property type="match status" value="1"/>
</dbReference>
<evidence type="ECO:0000259" key="10">
    <source>
        <dbReference type="PROSITE" id="PS51464"/>
    </source>
</evidence>
<evidence type="ECO:0000313" key="11">
    <source>
        <dbReference type="EMBL" id="EEK15960.1"/>
    </source>
</evidence>
<dbReference type="InterPro" id="IPR001347">
    <property type="entry name" value="SIS_dom"/>
</dbReference>
<dbReference type="GO" id="GO:0048029">
    <property type="term" value="F:monosaccharide binding"/>
    <property type="evidence" value="ECO:0007669"/>
    <property type="project" value="TreeGrafter"/>
</dbReference>
<keyword evidence="3 8" id="KW-0312">Gluconeogenesis</keyword>
<dbReference type="AlphaFoldDB" id="C2MEA7"/>
<dbReference type="NCBIfam" id="NF010697">
    <property type="entry name" value="PRK14097.1"/>
    <property type="match status" value="1"/>
</dbReference>
<dbReference type="eggNOG" id="COG0166">
    <property type="taxonomic scope" value="Bacteria"/>
</dbReference>
<dbReference type="CDD" id="cd05016">
    <property type="entry name" value="SIS_PGI_2"/>
    <property type="match status" value="1"/>
</dbReference>
<evidence type="ECO:0000256" key="1">
    <source>
        <dbReference type="ARBA" id="ARBA00004926"/>
    </source>
</evidence>
<dbReference type="Pfam" id="PF00342">
    <property type="entry name" value="PGI"/>
    <property type="match status" value="1"/>
</dbReference>
<dbReference type="InterPro" id="IPR035482">
    <property type="entry name" value="SIS_PGI_2"/>
</dbReference>
<dbReference type="RefSeq" id="WP_007366146.1">
    <property type="nucleotide sequence ID" value="NZ_ACLR01000226.1"/>
</dbReference>
<comment type="similarity">
    <text evidence="2 8 9">Belongs to the GPI family.</text>
</comment>
<feature type="active site" evidence="8">
    <location>
        <position position="430"/>
    </location>
</feature>
<dbReference type="UniPathway" id="UPA00109">
    <property type="reaction ID" value="UER00181"/>
</dbReference>
<dbReference type="InterPro" id="IPR046348">
    <property type="entry name" value="SIS_dom_sf"/>
</dbReference>
<feature type="active site" description="Proton donor" evidence="8">
    <location>
        <position position="295"/>
    </location>
</feature>
<dbReference type="FunFam" id="3.40.50.10490:FF:000016">
    <property type="entry name" value="Glucose-6-phosphate isomerase"/>
    <property type="match status" value="1"/>
</dbReference>
<dbReference type="GO" id="GO:0051156">
    <property type="term" value="P:glucose 6-phosphate metabolic process"/>
    <property type="evidence" value="ECO:0007669"/>
    <property type="project" value="TreeGrafter"/>
</dbReference>
<dbReference type="EC" id="5.3.1.9" evidence="8"/>
<feature type="domain" description="SIS" evidence="10">
    <location>
        <begin position="70"/>
        <end position="241"/>
    </location>
</feature>
<dbReference type="Proteomes" id="UP000003303">
    <property type="component" value="Unassembled WGS sequence"/>
</dbReference>
<proteinExistence type="inferred from homology"/>
<keyword evidence="4 8" id="KW-0963">Cytoplasm</keyword>
<gene>
    <name evidence="8 11" type="primary">pgi</name>
    <name evidence="11" type="ORF">PORUE0001_0265</name>
</gene>
<feature type="active site" evidence="8">
    <location>
        <position position="327"/>
    </location>
</feature>